<comment type="caution">
    <text evidence="4">The sequence shown here is derived from an EMBL/GenBank/DDBJ whole genome shotgun (WGS) entry which is preliminary data.</text>
</comment>
<dbReference type="SUPFAM" id="SSF47874">
    <property type="entry name" value="Annexin"/>
    <property type="match status" value="1"/>
</dbReference>
<dbReference type="Pfam" id="PF00191">
    <property type="entry name" value="Annexin"/>
    <property type="match status" value="1"/>
</dbReference>
<evidence type="ECO:0000256" key="1">
    <source>
        <dbReference type="ARBA" id="ARBA00022737"/>
    </source>
</evidence>
<accession>A0A8H8DJ53</accession>
<dbReference type="OrthoDB" id="37886at2759"/>
<evidence type="ECO:0000256" key="2">
    <source>
        <dbReference type="ARBA" id="ARBA00023216"/>
    </source>
</evidence>
<evidence type="ECO:0000313" key="4">
    <source>
        <dbReference type="EMBL" id="KAG5460524.1"/>
    </source>
</evidence>
<keyword evidence="5" id="KW-1185">Reference proteome</keyword>
<dbReference type="PROSITE" id="PS51897">
    <property type="entry name" value="ANNEXIN_2"/>
    <property type="match status" value="1"/>
</dbReference>
<gene>
    <name evidence="4" type="ORF">BJ554DRAFT_7417</name>
</gene>
<organism evidence="4 5">
    <name type="scientific">Olpidium bornovanus</name>
    <dbReference type="NCBI Taxonomy" id="278681"/>
    <lineage>
        <taxon>Eukaryota</taxon>
        <taxon>Fungi</taxon>
        <taxon>Fungi incertae sedis</taxon>
        <taxon>Olpidiomycota</taxon>
        <taxon>Olpidiomycotina</taxon>
        <taxon>Olpidiomycetes</taxon>
        <taxon>Olpidiales</taxon>
        <taxon>Olpidiaceae</taxon>
        <taxon>Olpidium</taxon>
    </lineage>
</organism>
<dbReference type="EMBL" id="JAEFCI010005087">
    <property type="protein sequence ID" value="KAG5460524.1"/>
    <property type="molecule type" value="Genomic_DNA"/>
</dbReference>
<evidence type="ECO:0000313" key="5">
    <source>
        <dbReference type="Proteomes" id="UP000673691"/>
    </source>
</evidence>
<dbReference type="AlphaFoldDB" id="A0A8H8DJ53"/>
<proteinExistence type="predicted"/>
<dbReference type="InterPro" id="IPR037104">
    <property type="entry name" value="Annexin_sf"/>
</dbReference>
<dbReference type="GO" id="GO:0005544">
    <property type="term" value="F:calcium-dependent phospholipid binding"/>
    <property type="evidence" value="ECO:0007669"/>
    <property type="project" value="InterPro"/>
</dbReference>
<keyword evidence="1" id="KW-0677">Repeat</keyword>
<keyword evidence="2" id="KW-0041">Annexin</keyword>
<protein>
    <recommendedName>
        <fullName evidence="6">Annexin</fullName>
    </recommendedName>
</protein>
<dbReference type="GO" id="GO:0005509">
    <property type="term" value="F:calcium ion binding"/>
    <property type="evidence" value="ECO:0007669"/>
    <property type="project" value="InterPro"/>
</dbReference>
<dbReference type="Proteomes" id="UP000673691">
    <property type="component" value="Unassembled WGS sequence"/>
</dbReference>
<sequence length="91" mass="9648">MAGATVRDATLIRLVTRFRHPLTMNPIKEAYHAKFGTPLEERIAKTTARDYGRLLLALVARSGGPAQPDAKSPCDSAPVVAGPALPCDAPP</sequence>
<name>A0A8H8DJ53_9FUNG</name>
<feature type="region of interest" description="Disordered" evidence="3">
    <location>
        <begin position="64"/>
        <end position="91"/>
    </location>
</feature>
<evidence type="ECO:0000256" key="3">
    <source>
        <dbReference type="SAM" id="MobiDB-lite"/>
    </source>
</evidence>
<dbReference type="Gene3D" id="1.10.220.10">
    <property type="entry name" value="Annexin"/>
    <property type="match status" value="1"/>
</dbReference>
<evidence type="ECO:0008006" key="6">
    <source>
        <dbReference type="Google" id="ProtNLM"/>
    </source>
</evidence>
<reference evidence="4 5" key="1">
    <citation type="journal article" name="Sci. Rep.">
        <title>Genome-scale phylogenetic analyses confirm Olpidium as the closest living zoosporic fungus to the non-flagellated, terrestrial fungi.</title>
        <authorList>
            <person name="Chang Y."/>
            <person name="Rochon D."/>
            <person name="Sekimoto S."/>
            <person name="Wang Y."/>
            <person name="Chovatia M."/>
            <person name="Sandor L."/>
            <person name="Salamov A."/>
            <person name="Grigoriev I.V."/>
            <person name="Stajich J.E."/>
            <person name="Spatafora J.W."/>
        </authorList>
    </citation>
    <scope>NUCLEOTIDE SEQUENCE [LARGE SCALE GENOMIC DNA]</scope>
    <source>
        <strain evidence="4">S191</strain>
    </source>
</reference>
<dbReference type="InterPro" id="IPR018502">
    <property type="entry name" value="Annexin_repeat"/>
</dbReference>